<feature type="signal peptide" evidence="5">
    <location>
        <begin position="1"/>
        <end position="27"/>
    </location>
</feature>
<dbReference type="Gene3D" id="3.10.20.310">
    <property type="entry name" value="membrane protein fhac"/>
    <property type="match status" value="2"/>
</dbReference>
<keyword evidence="5" id="KW-0732">Signal</keyword>
<evidence type="ECO:0000313" key="8">
    <source>
        <dbReference type="EMBL" id="AUN96654.1"/>
    </source>
</evidence>
<dbReference type="InterPro" id="IPR000184">
    <property type="entry name" value="Bac_surfAg_D15"/>
</dbReference>
<feature type="domain" description="Bacterial surface antigen (D15)" evidence="6">
    <location>
        <begin position="472"/>
        <end position="819"/>
    </location>
</feature>
<dbReference type="Pfam" id="PF07244">
    <property type="entry name" value="POTRA"/>
    <property type="match status" value="2"/>
</dbReference>
<keyword evidence="4" id="KW-0472">Membrane</keyword>
<gene>
    <name evidence="8" type="ORF">C0V70_00730</name>
</gene>
<dbReference type="InterPro" id="IPR010827">
    <property type="entry name" value="BamA/TamA_POTRA"/>
</dbReference>
<feature type="domain" description="POTRA" evidence="7">
    <location>
        <begin position="195"/>
        <end position="278"/>
    </location>
</feature>
<feature type="domain" description="POTRA" evidence="7">
    <location>
        <begin position="370"/>
        <end position="445"/>
    </location>
</feature>
<keyword evidence="3" id="KW-0812">Transmembrane</keyword>
<dbReference type="PANTHER" id="PTHR12815">
    <property type="entry name" value="SORTING AND ASSEMBLY MACHINERY SAMM50 PROTEIN FAMILY MEMBER"/>
    <property type="match status" value="1"/>
</dbReference>
<dbReference type="InterPro" id="IPR039910">
    <property type="entry name" value="D15-like"/>
</dbReference>
<organism evidence="8 9">
    <name type="scientific">Bacteriovorax stolpii</name>
    <name type="common">Bdellovibrio stolpii</name>
    <dbReference type="NCBI Taxonomy" id="960"/>
    <lineage>
        <taxon>Bacteria</taxon>
        <taxon>Pseudomonadati</taxon>
        <taxon>Bdellovibrionota</taxon>
        <taxon>Bacteriovoracia</taxon>
        <taxon>Bacteriovoracales</taxon>
        <taxon>Bacteriovoracaceae</taxon>
        <taxon>Bacteriovorax</taxon>
    </lineage>
</organism>
<sequence>MEEVILMKRLLLLLILLSTMMVNPAMAQETSVPKGAVLKAVELNNPAMKKRFGTYFKAIIGKTYDNLTLKIQIDQITKDLFNSGYFNAIVKHELQVEAGNVFAKIIVEPKERVNFEFKGNNVFSHQELRTKLLEKIKNEFGKFDIAGLATYIADQYEETGFYQTGVKFYQNEGLDLEKGKVINYFFVIDEGFKVIVKEIVYRGNSYLKSKEIEEIFKKSGTPLARGGFYDKKFFDEFSDILKKEYLSRGFVFVEVSKPRVVTNDEDDTVSIEYGIAEKQQVILRNITFQKVPEELATGVKSALVNKEGAPINIVEIESDLRKMIIHFQNEGYYFATISNLNRNDLMVYDRAYTYVDLKPEIALDRQICFNEAIINGNAKTKSTVINREIDIKPGELITPGKLEILRQKLSGLNLFSSLRITPYMMYESEASGCAKTNLVIQVKEKDFGLIEVAPGFRTDLGAKLSTGVSWNNLGGMNRSLSLRLQGNERFNLDGFDERRRKDDKDLFEYSSRLTFTEPYLFHEYIKTQVEFETSASYQRIRFYGFDADILRISPQLSKNFNRWFSTSLRYQFERIVQFDATEEKDNDNFSIGGLTPTLTLDFRDDVINPRKGAFFTLSSEWANKYFGSMHEKDLEVNFVKVISRNRFYYPVGDFTLALSIAAGYQKNFAEDVLKDANGNVLLNANGQPRTRGYIPSIKVFRLDGYDEIRGYDQGEINRLMDGTPIGEVIVQKEAYFTALKFEPRYNLTDNLRLGVFFDAGRVFVSDFQPTKLRTSVGAGLKYLTPVGSLDFDYGFKLQRKTYPDKQRDSVGRFHLSIGFF</sequence>
<feature type="chain" id="PRO_5014934104" description="Outer membrane protein assembly factor BamA" evidence="5">
    <location>
        <begin position="28"/>
        <end position="820"/>
    </location>
</feature>
<evidence type="ECO:0000256" key="1">
    <source>
        <dbReference type="ARBA" id="ARBA00004370"/>
    </source>
</evidence>
<evidence type="ECO:0000256" key="2">
    <source>
        <dbReference type="ARBA" id="ARBA00022452"/>
    </source>
</evidence>
<dbReference type="AlphaFoldDB" id="A0A2K9NPF7"/>
<dbReference type="PANTHER" id="PTHR12815:SF18">
    <property type="entry name" value="SORTING AND ASSEMBLY MACHINERY COMPONENT 50 HOMOLOG"/>
    <property type="match status" value="1"/>
</dbReference>
<name>A0A2K9NPF7_BACTC</name>
<dbReference type="EMBL" id="CP025704">
    <property type="protein sequence ID" value="AUN96654.1"/>
    <property type="molecule type" value="Genomic_DNA"/>
</dbReference>
<comment type="subcellular location">
    <subcellularLocation>
        <location evidence="1">Membrane</location>
    </subcellularLocation>
</comment>
<dbReference type="OrthoDB" id="9814535at2"/>
<dbReference type="Pfam" id="PF01103">
    <property type="entry name" value="Omp85"/>
    <property type="match status" value="1"/>
</dbReference>
<proteinExistence type="predicted"/>
<dbReference type="GO" id="GO:0019867">
    <property type="term" value="C:outer membrane"/>
    <property type="evidence" value="ECO:0007669"/>
    <property type="project" value="InterPro"/>
</dbReference>
<evidence type="ECO:0000256" key="5">
    <source>
        <dbReference type="SAM" id="SignalP"/>
    </source>
</evidence>
<keyword evidence="2" id="KW-1134">Transmembrane beta strand</keyword>
<keyword evidence="9" id="KW-1185">Reference proteome</keyword>
<dbReference type="Proteomes" id="UP000235584">
    <property type="component" value="Chromosome"/>
</dbReference>
<evidence type="ECO:0000259" key="7">
    <source>
        <dbReference type="Pfam" id="PF07244"/>
    </source>
</evidence>
<evidence type="ECO:0000259" key="6">
    <source>
        <dbReference type="Pfam" id="PF01103"/>
    </source>
</evidence>
<evidence type="ECO:0000256" key="4">
    <source>
        <dbReference type="ARBA" id="ARBA00023136"/>
    </source>
</evidence>
<evidence type="ECO:0000256" key="3">
    <source>
        <dbReference type="ARBA" id="ARBA00022692"/>
    </source>
</evidence>
<protein>
    <recommendedName>
        <fullName evidence="10">Outer membrane protein assembly factor BamA</fullName>
    </recommendedName>
</protein>
<evidence type="ECO:0008006" key="10">
    <source>
        <dbReference type="Google" id="ProtNLM"/>
    </source>
</evidence>
<dbReference type="Gene3D" id="2.40.160.50">
    <property type="entry name" value="membrane protein fhac: a member of the omp85/tpsb transporter family"/>
    <property type="match status" value="1"/>
</dbReference>
<reference evidence="8 9" key="1">
    <citation type="submission" date="2018-01" db="EMBL/GenBank/DDBJ databases">
        <title>Complete genome sequence of Bacteriovorax stolpii DSM12778.</title>
        <authorList>
            <person name="Tang B."/>
            <person name="Chang J."/>
        </authorList>
    </citation>
    <scope>NUCLEOTIDE SEQUENCE [LARGE SCALE GENOMIC DNA]</scope>
    <source>
        <strain evidence="8 9">DSM 12778</strain>
    </source>
</reference>
<accession>A0A2K9NPF7</accession>
<evidence type="ECO:0000313" key="9">
    <source>
        <dbReference type="Proteomes" id="UP000235584"/>
    </source>
</evidence>
<dbReference type="KEGG" id="bsto:C0V70_00730"/>